<dbReference type="GO" id="GO:0042802">
    <property type="term" value="F:identical protein binding"/>
    <property type="evidence" value="ECO:0007669"/>
    <property type="project" value="TreeGrafter"/>
</dbReference>
<evidence type="ECO:0000313" key="2">
    <source>
        <dbReference type="EMBL" id="HJD40465.1"/>
    </source>
</evidence>
<dbReference type="AlphaFoldDB" id="A0A9D2RB07"/>
<dbReference type="Proteomes" id="UP000823850">
    <property type="component" value="Unassembled WGS sequence"/>
</dbReference>
<dbReference type="InterPro" id="IPR032834">
    <property type="entry name" value="NatK-like_C"/>
</dbReference>
<organism evidence="2 3">
    <name type="scientific">Candidatus Blautia stercoripullorum</name>
    <dbReference type="NCBI Taxonomy" id="2838502"/>
    <lineage>
        <taxon>Bacteria</taxon>
        <taxon>Bacillati</taxon>
        <taxon>Bacillota</taxon>
        <taxon>Clostridia</taxon>
        <taxon>Lachnospirales</taxon>
        <taxon>Lachnospiraceae</taxon>
        <taxon>Blautia</taxon>
    </lineage>
</organism>
<gene>
    <name evidence="2" type="ORF">H9913_10605</name>
</gene>
<accession>A0A9D2RB07</accession>
<comment type="caution">
    <text evidence="2">The sequence shown here is derived from an EMBL/GenBank/DDBJ whole genome shotgun (WGS) entry which is preliminary data.</text>
</comment>
<dbReference type="PANTHER" id="PTHR40448:SF1">
    <property type="entry name" value="TWO-COMPONENT SENSOR HISTIDINE KINASE"/>
    <property type="match status" value="1"/>
</dbReference>
<dbReference type="Pfam" id="PF14501">
    <property type="entry name" value="HATPase_c_5"/>
    <property type="match status" value="1"/>
</dbReference>
<dbReference type="InterPro" id="IPR036890">
    <property type="entry name" value="HATPase_C_sf"/>
</dbReference>
<proteinExistence type="predicted"/>
<dbReference type="PANTHER" id="PTHR40448">
    <property type="entry name" value="TWO-COMPONENT SENSOR HISTIDINE KINASE"/>
    <property type="match status" value="1"/>
</dbReference>
<reference evidence="2" key="1">
    <citation type="journal article" date="2021" name="PeerJ">
        <title>Extensive microbial diversity within the chicken gut microbiome revealed by metagenomics and culture.</title>
        <authorList>
            <person name="Gilroy R."/>
            <person name="Ravi A."/>
            <person name="Getino M."/>
            <person name="Pursley I."/>
            <person name="Horton D.L."/>
            <person name="Alikhan N.F."/>
            <person name="Baker D."/>
            <person name="Gharbi K."/>
            <person name="Hall N."/>
            <person name="Watson M."/>
            <person name="Adriaenssens E.M."/>
            <person name="Foster-Nyarko E."/>
            <person name="Jarju S."/>
            <person name="Secka A."/>
            <person name="Antonio M."/>
            <person name="Oren A."/>
            <person name="Chaudhuri R.R."/>
            <person name="La Ragione R."/>
            <person name="Hildebrand F."/>
            <person name="Pallen M.J."/>
        </authorList>
    </citation>
    <scope>NUCLEOTIDE SEQUENCE</scope>
    <source>
        <strain evidence="2">ChiW19-6364</strain>
    </source>
</reference>
<feature type="domain" description="Sensor histidine kinase NatK-like C-terminal" evidence="1">
    <location>
        <begin position="139"/>
        <end position="238"/>
    </location>
</feature>
<name>A0A9D2RB07_9FIRM</name>
<reference evidence="2" key="2">
    <citation type="submission" date="2021-04" db="EMBL/GenBank/DDBJ databases">
        <authorList>
            <person name="Gilroy R."/>
        </authorList>
    </citation>
    <scope>NUCLEOTIDE SEQUENCE</scope>
    <source>
        <strain evidence="2">ChiW19-6364</strain>
    </source>
</reference>
<dbReference type="EMBL" id="DWUX01000189">
    <property type="protein sequence ID" value="HJD40465.1"/>
    <property type="molecule type" value="Genomic_DNA"/>
</dbReference>
<dbReference type="SUPFAM" id="SSF55874">
    <property type="entry name" value="ATPase domain of HSP90 chaperone/DNA topoisomerase II/histidine kinase"/>
    <property type="match status" value="1"/>
</dbReference>
<evidence type="ECO:0000259" key="1">
    <source>
        <dbReference type="Pfam" id="PF14501"/>
    </source>
</evidence>
<dbReference type="Gene3D" id="3.30.565.10">
    <property type="entry name" value="Histidine kinase-like ATPase, C-terminal domain"/>
    <property type="match status" value="1"/>
</dbReference>
<sequence length="251" mass="29277">MIVTIILLSVLLIFLILAVGVMKTREMEQENRVMQSYMVSMEEFYTGIQSRIEATRKYRHDLAKHIQTLEALLEQQKNGQEMADYMMNLKKRYDILKKQEYCSDEFINVILTIKQEQCKDKGIPLVIEIEDNIYNIIEEVDMVALFHNLLDNAIEAQERIPDKQEKGIWFSIRRDGKKLFIDMKNFVRKGEKVTFMTKKSRWEEHGIGTKIIRSLTVKYHGTITFKTDEDAGVFVESIVLNAEPGDENGSI</sequence>
<protein>
    <submittedName>
        <fullName evidence="2">GHKL domain-containing protein</fullName>
    </submittedName>
</protein>
<evidence type="ECO:0000313" key="3">
    <source>
        <dbReference type="Proteomes" id="UP000823850"/>
    </source>
</evidence>